<dbReference type="AlphaFoldDB" id="A0A016TX81"/>
<evidence type="ECO:0000313" key="2">
    <source>
        <dbReference type="Proteomes" id="UP000024635"/>
    </source>
</evidence>
<reference evidence="2" key="1">
    <citation type="journal article" date="2015" name="Nat. Genet.">
        <title>The genome and transcriptome of the zoonotic hookworm Ancylostoma ceylanicum identify infection-specific gene families.</title>
        <authorList>
            <person name="Schwarz E.M."/>
            <person name="Hu Y."/>
            <person name="Antoshechkin I."/>
            <person name="Miller M.M."/>
            <person name="Sternberg P.W."/>
            <person name="Aroian R.V."/>
        </authorList>
    </citation>
    <scope>NUCLEOTIDE SEQUENCE</scope>
    <source>
        <strain evidence="2">HY135</strain>
    </source>
</reference>
<proteinExistence type="predicted"/>
<sequence>MSYTHFFSLRCNIPDSFMGQAKPGSCIIVLKMLRASRRNKNLAGAVHVQPPYLNLSSYMGTILKISE</sequence>
<dbReference type="EMBL" id="JARK01001409">
    <property type="protein sequence ID" value="EYC06963.1"/>
    <property type="molecule type" value="Genomic_DNA"/>
</dbReference>
<keyword evidence="2" id="KW-1185">Reference proteome</keyword>
<organism evidence="1 2">
    <name type="scientific">Ancylostoma ceylanicum</name>
    <dbReference type="NCBI Taxonomy" id="53326"/>
    <lineage>
        <taxon>Eukaryota</taxon>
        <taxon>Metazoa</taxon>
        <taxon>Ecdysozoa</taxon>
        <taxon>Nematoda</taxon>
        <taxon>Chromadorea</taxon>
        <taxon>Rhabditida</taxon>
        <taxon>Rhabditina</taxon>
        <taxon>Rhabditomorpha</taxon>
        <taxon>Strongyloidea</taxon>
        <taxon>Ancylostomatidae</taxon>
        <taxon>Ancylostomatinae</taxon>
        <taxon>Ancylostoma</taxon>
    </lineage>
</organism>
<name>A0A016TX81_9BILA</name>
<gene>
    <name evidence="1" type="primary">Acey_s0073.g799</name>
    <name evidence="1" type="ORF">Y032_0073g799</name>
</gene>
<dbReference type="Proteomes" id="UP000024635">
    <property type="component" value="Unassembled WGS sequence"/>
</dbReference>
<accession>A0A016TX81</accession>
<protein>
    <submittedName>
        <fullName evidence="1">Uncharacterized protein</fullName>
    </submittedName>
</protein>
<evidence type="ECO:0000313" key="1">
    <source>
        <dbReference type="EMBL" id="EYC06963.1"/>
    </source>
</evidence>
<comment type="caution">
    <text evidence="1">The sequence shown here is derived from an EMBL/GenBank/DDBJ whole genome shotgun (WGS) entry which is preliminary data.</text>
</comment>